<dbReference type="AlphaFoldDB" id="S9R1Q2"/>
<gene>
    <name evidence="2" type="ORF">ruthe_00440</name>
</gene>
<dbReference type="HOGENOM" id="CLU_182300_3_0_5"/>
<keyword evidence="1" id="KW-1133">Transmembrane helix</keyword>
<comment type="caution">
    <text evidence="2">The sequence shown here is derived from an EMBL/GenBank/DDBJ whole genome shotgun (WGS) entry which is preliminary data.</text>
</comment>
<evidence type="ECO:0000313" key="3">
    <source>
        <dbReference type="Proteomes" id="UP000015346"/>
    </source>
</evidence>
<keyword evidence="1" id="KW-0472">Membrane</keyword>
<dbReference type="Proteomes" id="UP000015346">
    <property type="component" value="Unassembled WGS sequence"/>
</dbReference>
<dbReference type="STRING" id="1123069.ruthe_00440"/>
<dbReference type="EMBL" id="AOLV01000006">
    <property type="protein sequence ID" value="EPX87576.1"/>
    <property type="molecule type" value="Genomic_DNA"/>
</dbReference>
<keyword evidence="1" id="KW-0812">Transmembrane</keyword>
<evidence type="ECO:0000256" key="1">
    <source>
        <dbReference type="SAM" id="Phobius"/>
    </source>
</evidence>
<protein>
    <recommendedName>
        <fullName evidence="4">Flp pilus assembly protein, pilin Flp</fullName>
    </recommendedName>
</protein>
<feature type="transmembrane region" description="Helical" evidence="1">
    <location>
        <begin position="21"/>
        <end position="43"/>
    </location>
</feature>
<name>S9R1Q2_9RHOB</name>
<organism evidence="2 3">
    <name type="scientific">Rubellimicrobium thermophilum DSM 16684</name>
    <dbReference type="NCBI Taxonomy" id="1123069"/>
    <lineage>
        <taxon>Bacteria</taxon>
        <taxon>Pseudomonadati</taxon>
        <taxon>Pseudomonadota</taxon>
        <taxon>Alphaproteobacteria</taxon>
        <taxon>Rhodobacterales</taxon>
        <taxon>Roseobacteraceae</taxon>
        <taxon>Rubellimicrobium</taxon>
    </lineage>
</organism>
<sequence length="65" mass="6778">MAWNLWNRFRRDEGGAVTVDWVVLTGGLLIFGVVVASTITAGANATATGAGDRLSSAAVPTISWE</sequence>
<dbReference type="RefSeq" id="WP_021096549.1">
    <property type="nucleotide sequence ID" value="NZ_KE557320.1"/>
</dbReference>
<reference evidence="2 3" key="1">
    <citation type="journal article" date="2013" name="Stand. Genomic Sci.">
        <title>Genome sequence of the reddish-pigmented Rubellimicrobium thermophilum type strain (DSM 16684(T)), a member of the Roseobacter clade.</title>
        <authorList>
            <person name="Fiebig A."/>
            <person name="Riedel T."/>
            <person name="Gronow S."/>
            <person name="Petersen J."/>
            <person name="Klenk H.P."/>
            <person name="Goker M."/>
        </authorList>
    </citation>
    <scope>NUCLEOTIDE SEQUENCE [LARGE SCALE GENOMIC DNA]</scope>
    <source>
        <strain evidence="2 3">DSM 16684</strain>
    </source>
</reference>
<dbReference type="OrthoDB" id="5525128at2"/>
<accession>S9R1Q2</accession>
<evidence type="ECO:0008006" key="4">
    <source>
        <dbReference type="Google" id="ProtNLM"/>
    </source>
</evidence>
<evidence type="ECO:0000313" key="2">
    <source>
        <dbReference type="EMBL" id="EPX87576.1"/>
    </source>
</evidence>
<keyword evidence="3" id="KW-1185">Reference proteome</keyword>
<proteinExistence type="predicted"/>